<dbReference type="InterPro" id="IPR029479">
    <property type="entry name" value="Nitroreductase"/>
</dbReference>
<dbReference type="Gene3D" id="3.40.109.10">
    <property type="entry name" value="NADH Oxidase"/>
    <property type="match status" value="1"/>
</dbReference>
<dbReference type="InterPro" id="IPR000415">
    <property type="entry name" value="Nitroreductase-like"/>
</dbReference>
<evidence type="ECO:0000256" key="4">
    <source>
        <dbReference type="ARBA" id="ARBA00022643"/>
    </source>
</evidence>
<evidence type="ECO:0000259" key="6">
    <source>
        <dbReference type="Pfam" id="PF00881"/>
    </source>
</evidence>
<dbReference type="PANTHER" id="PTHR43673:SF2">
    <property type="entry name" value="NITROREDUCTASE"/>
    <property type="match status" value="1"/>
</dbReference>
<evidence type="ECO:0000256" key="5">
    <source>
        <dbReference type="ARBA" id="ARBA00023002"/>
    </source>
</evidence>
<dbReference type="Pfam" id="PF00881">
    <property type="entry name" value="Nitroreductase"/>
    <property type="match status" value="1"/>
</dbReference>
<keyword evidence="8" id="KW-1185">Reference proteome</keyword>
<dbReference type="EMBL" id="CP022278">
    <property type="protein sequence ID" value="ASK26648.1"/>
    <property type="molecule type" value="Genomic_DNA"/>
</dbReference>
<proteinExistence type="inferred from homology"/>
<accession>A0A220RZT4</accession>
<reference evidence="7 8" key="1">
    <citation type="submission" date="2017-06" db="EMBL/GenBank/DDBJ databases">
        <title>Neisseria chenwenguii sp. nov., isolated from the intestinal contents of Tibetan Plateau Pika in Yushu, Qinghai Province, China.</title>
        <authorList>
            <person name="Zhang G."/>
        </authorList>
    </citation>
    <scope>NUCLEOTIDE SEQUENCE [LARGE SCALE GENOMIC DNA]</scope>
    <source>
        <strain evidence="7 8">10023</strain>
    </source>
</reference>
<keyword evidence="4" id="KW-0288">FMN</keyword>
<keyword evidence="5" id="KW-0560">Oxidoreductase</keyword>
<evidence type="ECO:0000256" key="2">
    <source>
        <dbReference type="ARBA" id="ARBA00007118"/>
    </source>
</evidence>
<dbReference type="PANTHER" id="PTHR43673">
    <property type="entry name" value="NAD(P)H NITROREDUCTASE YDGI-RELATED"/>
    <property type="match status" value="1"/>
</dbReference>
<dbReference type="AlphaFoldDB" id="A0A220RZT4"/>
<dbReference type="Proteomes" id="UP000198238">
    <property type="component" value="Chromosome"/>
</dbReference>
<evidence type="ECO:0000313" key="8">
    <source>
        <dbReference type="Proteomes" id="UP000198238"/>
    </source>
</evidence>
<evidence type="ECO:0000313" key="7">
    <source>
        <dbReference type="EMBL" id="ASK26648.1"/>
    </source>
</evidence>
<gene>
    <name evidence="7" type="ORF">BG910_01830</name>
</gene>
<sequence>MNMLDFETTVKTRQSIRQFLPTPMSRSEIERVLADAQNAPSACNTQPWHVHIVSGETLRRVGKVIAEKFAKQEFTPDFEFDQSKFGGIYEPRWRNQYKHVFTDSFGVAREDKEGRAAVIQRNAEFYGAPHVAFLFMPSIDNHDVNVAADMGMYSQTFMLSLTARGFGSIPMLFLGLFADDIRCELGVSDEFKLLHGISFGHPDWDAMPNQKHLGRVPVNESAVLHW</sequence>
<name>A0A220RZT4_9NEIS</name>
<dbReference type="GO" id="GO:0016491">
    <property type="term" value="F:oxidoreductase activity"/>
    <property type="evidence" value="ECO:0007669"/>
    <property type="project" value="UniProtKB-KW"/>
</dbReference>
<dbReference type="SUPFAM" id="SSF55469">
    <property type="entry name" value="FMN-dependent nitroreductase-like"/>
    <property type="match status" value="1"/>
</dbReference>
<evidence type="ECO:0000256" key="3">
    <source>
        <dbReference type="ARBA" id="ARBA00022630"/>
    </source>
</evidence>
<dbReference type="CDD" id="cd02136">
    <property type="entry name" value="PnbA_NfnB-like"/>
    <property type="match status" value="1"/>
</dbReference>
<evidence type="ECO:0000256" key="1">
    <source>
        <dbReference type="ARBA" id="ARBA00001917"/>
    </source>
</evidence>
<dbReference type="KEGG" id="nei:BG910_01830"/>
<organism evidence="7 8">
    <name type="scientific">Neisseria chenwenguii</name>
    <dbReference type="NCBI Taxonomy" id="1853278"/>
    <lineage>
        <taxon>Bacteria</taxon>
        <taxon>Pseudomonadati</taxon>
        <taxon>Pseudomonadota</taxon>
        <taxon>Betaproteobacteria</taxon>
        <taxon>Neisseriales</taxon>
        <taxon>Neisseriaceae</taxon>
        <taxon>Neisseria</taxon>
    </lineage>
</organism>
<protein>
    <submittedName>
        <fullName evidence="7">Nitroreductase</fullName>
    </submittedName>
</protein>
<feature type="domain" description="Nitroreductase" evidence="6">
    <location>
        <begin position="10"/>
        <end position="201"/>
    </location>
</feature>
<keyword evidence="3" id="KW-0285">Flavoprotein</keyword>
<comment type="similarity">
    <text evidence="2">Belongs to the nitroreductase family.</text>
</comment>
<comment type="cofactor">
    <cofactor evidence="1">
        <name>FMN</name>
        <dbReference type="ChEBI" id="CHEBI:58210"/>
    </cofactor>
</comment>